<name>A0A2N9AUR1_METEX</name>
<evidence type="ECO:0000313" key="2">
    <source>
        <dbReference type="Proteomes" id="UP000233769"/>
    </source>
</evidence>
<organism evidence="1 2">
    <name type="scientific">Methylorubrum extorquens</name>
    <name type="common">Methylobacterium dichloromethanicum</name>
    <name type="synonym">Methylobacterium extorquens</name>
    <dbReference type="NCBI Taxonomy" id="408"/>
    <lineage>
        <taxon>Bacteria</taxon>
        <taxon>Pseudomonadati</taxon>
        <taxon>Pseudomonadota</taxon>
        <taxon>Alphaproteobacteria</taxon>
        <taxon>Hyphomicrobiales</taxon>
        <taxon>Methylobacteriaceae</taxon>
        <taxon>Methylorubrum</taxon>
    </lineage>
</organism>
<sequence length="273" mass="28857">MGQSGAGSNRGERMARWVAGLDGCRGAWAGALIDLDDPARWRCARFPRVIDLLDGPEAPVCVGIDVPIGLPDRVSGGRSADRAARAFLGAGRSSVFPVPPRAAVYAGSYDEAKALSRAHSEPPFAPSIQCWNILRYVREADELLRARSDLVTRLHEVHPEVAFFRLNGERRLLAGKKGPARAEGLAARRALLSAAGLPAAMVGSSPPPGVAADDHLDAMAALVVARDIAEGRAEPLPNAIERDSYGLPIVIWAPAPLPAPLPAPQSVPLAMRS</sequence>
<dbReference type="EMBL" id="LT962688">
    <property type="protein sequence ID" value="SOR31085.1"/>
    <property type="molecule type" value="Genomic_DNA"/>
</dbReference>
<evidence type="ECO:0008006" key="3">
    <source>
        <dbReference type="Google" id="ProtNLM"/>
    </source>
</evidence>
<gene>
    <name evidence="1" type="ORF">TK0001_4483</name>
</gene>
<dbReference type="InterPro" id="IPR007362">
    <property type="entry name" value="DUF429"/>
</dbReference>
<dbReference type="Proteomes" id="UP000233769">
    <property type="component" value="Chromosome tk0001"/>
</dbReference>
<dbReference type="Pfam" id="PF04250">
    <property type="entry name" value="DUF429"/>
    <property type="match status" value="1"/>
</dbReference>
<protein>
    <recommendedName>
        <fullName evidence="3">NUDIX hydrolase</fullName>
    </recommendedName>
</protein>
<evidence type="ECO:0000313" key="1">
    <source>
        <dbReference type="EMBL" id="SOR31085.1"/>
    </source>
</evidence>
<accession>A0A2N9AUR1</accession>
<proteinExistence type="predicted"/>
<dbReference type="AlphaFoldDB" id="A0A2N9AUR1"/>
<reference evidence="2" key="1">
    <citation type="submission" date="2017-10" db="EMBL/GenBank/DDBJ databases">
        <authorList>
            <person name="Regsiter A."/>
            <person name="William W."/>
        </authorList>
    </citation>
    <scope>NUCLEOTIDE SEQUENCE [LARGE SCALE GENOMIC DNA]</scope>
</reference>